<gene>
    <name evidence="2" type="ORF">J2Z79_002526</name>
</gene>
<evidence type="ECO:0000256" key="1">
    <source>
        <dbReference type="SAM" id="MobiDB-lite"/>
    </source>
</evidence>
<proteinExistence type="predicted"/>
<dbReference type="Proteomes" id="UP001519289">
    <property type="component" value="Unassembled WGS sequence"/>
</dbReference>
<organism evidence="2 3">
    <name type="scientific">Symbiobacterium terraclitae</name>
    <dbReference type="NCBI Taxonomy" id="557451"/>
    <lineage>
        <taxon>Bacteria</taxon>
        <taxon>Bacillati</taxon>
        <taxon>Bacillota</taxon>
        <taxon>Clostridia</taxon>
        <taxon>Eubacteriales</taxon>
        <taxon>Symbiobacteriaceae</taxon>
        <taxon>Symbiobacterium</taxon>
    </lineage>
</organism>
<evidence type="ECO:0000313" key="2">
    <source>
        <dbReference type="EMBL" id="MBP2019109.1"/>
    </source>
</evidence>
<reference evidence="2 3" key="1">
    <citation type="submission" date="2021-03" db="EMBL/GenBank/DDBJ databases">
        <title>Genomic Encyclopedia of Type Strains, Phase IV (KMG-IV): sequencing the most valuable type-strain genomes for metagenomic binning, comparative biology and taxonomic classification.</title>
        <authorList>
            <person name="Goeker M."/>
        </authorList>
    </citation>
    <scope>NUCLEOTIDE SEQUENCE [LARGE SCALE GENOMIC DNA]</scope>
    <source>
        <strain evidence="2 3">DSM 27138</strain>
    </source>
</reference>
<accession>A0ABS4JU81</accession>
<name>A0ABS4JU81_9FIRM</name>
<dbReference type="RefSeq" id="WP_209467225.1">
    <property type="nucleotide sequence ID" value="NZ_JAGGLG010000022.1"/>
</dbReference>
<feature type="compositionally biased region" description="Low complexity" evidence="1">
    <location>
        <begin position="46"/>
        <end position="57"/>
    </location>
</feature>
<evidence type="ECO:0000313" key="3">
    <source>
        <dbReference type="Proteomes" id="UP001519289"/>
    </source>
</evidence>
<dbReference type="EMBL" id="JAGGLG010000022">
    <property type="protein sequence ID" value="MBP2019109.1"/>
    <property type="molecule type" value="Genomic_DNA"/>
</dbReference>
<protein>
    <submittedName>
        <fullName evidence="2">Uncharacterized protein</fullName>
    </submittedName>
</protein>
<comment type="caution">
    <text evidence="2">The sequence shown here is derived from an EMBL/GenBank/DDBJ whole genome shotgun (WGS) entry which is preliminary data.</text>
</comment>
<keyword evidence="3" id="KW-1185">Reference proteome</keyword>
<sequence length="332" mass="34241">MSERDRLRALSEAGRTAAAGVRALLTGFDVVIDPNGGDSGPERAAARPPATGPAAAGLPGVGSAIGRRALAAAAHRPGLAERLSPGAALPTRMAQERPETDPALAERGAAAELPARPPPSVACYPCEGTAALCRALGLTGEMLPAHGDLEGPATSRDLAWLPILAGWSHYRSLPGGRLLAVGGYRRAALVRFDHSDGGDGHDAHPADLHPQPVWAALGNDALAALAPVCGRFPLYLEEPERLRAAIAAGQVRQALLGGADLAWAEGLPAARVVRTLSGSDAGLDWVPVWGLFSRGATVTWPEGDVEADPRVVLVPLETAPGLMAWLNRAVTV</sequence>
<feature type="region of interest" description="Disordered" evidence="1">
    <location>
        <begin position="34"/>
        <end position="57"/>
    </location>
</feature>